<dbReference type="AlphaFoldDB" id="A0A2S8GIY8"/>
<protein>
    <submittedName>
        <fullName evidence="1">Uncharacterized protein</fullName>
    </submittedName>
</protein>
<dbReference type="Proteomes" id="UP000237819">
    <property type="component" value="Unassembled WGS sequence"/>
</dbReference>
<accession>A0A2S8GIY8</accession>
<evidence type="ECO:0000313" key="1">
    <source>
        <dbReference type="EMBL" id="PQO44407.1"/>
    </source>
</evidence>
<sequence length="124" mass="13556">MLVVSCLVCAGLTYLGVNHQVTSQLKAQFGDDPIVTQHIGEIQSAWVNVDDSQAIQQQEGRETYIVYDVQGSEADGQLIIQQGTGENLVGDRGFLRVENGDFELTPPPALEEVVEEEIQEPSDP</sequence>
<evidence type="ECO:0000313" key="2">
    <source>
        <dbReference type="Proteomes" id="UP000237819"/>
    </source>
</evidence>
<organism evidence="1 2">
    <name type="scientific">Blastopirellula marina</name>
    <dbReference type="NCBI Taxonomy" id="124"/>
    <lineage>
        <taxon>Bacteria</taxon>
        <taxon>Pseudomonadati</taxon>
        <taxon>Planctomycetota</taxon>
        <taxon>Planctomycetia</taxon>
        <taxon>Pirellulales</taxon>
        <taxon>Pirellulaceae</taxon>
        <taxon>Blastopirellula</taxon>
    </lineage>
</organism>
<name>A0A2S8GIY8_9BACT</name>
<reference evidence="1 2" key="1">
    <citation type="submission" date="2018-02" db="EMBL/GenBank/DDBJ databases">
        <title>Comparative genomes isolates from brazilian mangrove.</title>
        <authorList>
            <person name="Araujo J.E."/>
            <person name="Taketani R.G."/>
            <person name="Silva M.C.P."/>
            <person name="Loureco M.V."/>
            <person name="Andreote F.D."/>
        </authorList>
    </citation>
    <scope>NUCLEOTIDE SEQUENCE [LARGE SCALE GENOMIC DNA]</scope>
    <source>
        <strain evidence="1 2">Nap-Phe MGV</strain>
    </source>
</reference>
<gene>
    <name evidence="1" type="ORF">C5Y93_18485</name>
</gene>
<proteinExistence type="predicted"/>
<comment type="caution">
    <text evidence="1">The sequence shown here is derived from an EMBL/GenBank/DDBJ whole genome shotgun (WGS) entry which is preliminary data.</text>
</comment>
<dbReference type="EMBL" id="PUHZ01000019">
    <property type="protein sequence ID" value="PQO44407.1"/>
    <property type="molecule type" value="Genomic_DNA"/>
</dbReference>